<evidence type="ECO:0000313" key="3">
    <source>
        <dbReference type="Proteomes" id="UP000189857"/>
    </source>
</evidence>
<gene>
    <name evidence="2" type="ORF">SAMN02745110_02527</name>
</gene>
<sequence length="256" mass="30446">MAKSKGFILVWRDIQDHCIWNAEPFTKGQAWLDLIMMANYNNKPFLLGNKVINAEIGTVITSELKLMKRWKWGKEKLRNYLRTLENMDMIEKKADRHMTTICIKNYTTYQTAYQTAEKQVISRDSTEGQTSYQTTNQTTNRPRTDHRPYTMKERINKDNTEKEDMTEGIRHSFGQYDNVYLTDNELSELQKYDVWQKKIDRRSEWKHKNPNKICGADFPVVLEWCIKAQEEQKDAEVKIDHERDKINENFGNYELA</sequence>
<dbReference type="Proteomes" id="UP000189857">
    <property type="component" value="Unassembled WGS sequence"/>
</dbReference>
<evidence type="ECO:0000256" key="1">
    <source>
        <dbReference type="SAM" id="MobiDB-lite"/>
    </source>
</evidence>
<evidence type="ECO:0000313" key="2">
    <source>
        <dbReference type="EMBL" id="SKA07506.1"/>
    </source>
</evidence>
<dbReference type="AlphaFoldDB" id="A0A1T4QV60"/>
<accession>A0A1T4QV60</accession>
<protein>
    <submittedName>
        <fullName evidence="2">Uncharacterized protein</fullName>
    </submittedName>
</protein>
<name>A0A1T4QV60_9FIRM</name>
<dbReference type="EMBL" id="FUXA01000028">
    <property type="protein sequence ID" value="SKA07506.1"/>
    <property type="molecule type" value="Genomic_DNA"/>
</dbReference>
<dbReference type="RefSeq" id="WP_078788296.1">
    <property type="nucleotide sequence ID" value="NZ_FMTO01000002.1"/>
</dbReference>
<feature type="region of interest" description="Disordered" evidence="1">
    <location>
        <begin position="121"/>
        <end position="146"/>
    </location>
</feature>
<keyword evidence="3" id="KW-1185">Reference proteome</keyword>
<proteinExistence type="predicted"/>
<organism evidence="2 3">
    <name type="scientific">Eubacterium ruminantium</name>
    <dbReference type="NCBI Taxonomy" id="42322"/>
    <lineage>
        <taxon>Bacteria</taxon>
        <taxon>Bacillati</taxon>
        <taxon>Bacillota</taxon>
        <taxon>Clostridia</taxon>
        <taxon>Eubacteriales</taxon>
        <taxon>Eubacteriaceae</taxon>
        <taxon>Eubacterium</taxon>
    </lineage>
</organism>
<dbReference type="OrthoDB" id="7365718at2"/>
<reference evidence="2 3" key="1">
    <citation type="submission" date="2017-02" db="EMBL/GenBank/DDBJ databases">
        <authorList>
            <person name="Peterson S.W."/>
        </authorList>
    </citation>
    <scope>NUCLEOTIDE SEQUENCE [LARGE SCALE GENOMIC DNA]</scope>
    <source>
        <strain evidence="2 3">ATCC 17233</strain>
    </source>
</reference>